<organism evidence="1 2">
    <name type="scientific">Acetivibrio ethanolgignens</name>
    <dbReference type="NCBI Taxonomy" id="290052"/>
    <lineage>
        <taxon>Bacteria</taxon>
        <taxon>Bacillati</taxon>
        <taxon>Bacillota</taxon>
        <taxon>Clostridia</taxon>
        <taxon>Eubacteriales</taxon>
        <taxon>Oscillospiraceae</taxon>
        <taxon>Acetivibrio</taxon>
    </lineage>
</organism>
<name>A0A0V8QIE9_9FIRM</name>
<dbReference type="InterPro" id="IPR018989">
    <property type="entry name" value="DUF2001"/>
</dbReference>
<comment type="caution">
    <text evidence="1">The sequence shown here is derived from an EMBL/GenBank/DDBJ whole genome shotgun (WGS) entry which is preliminary data.</text>
</comment>
<accession>A0A0V8QIE9</accession>
<evidence type="ECO:0000313" key="1">
    <source>
        <dbReference type="EMBL" id="KSV60341.1"/>
    </source>
</evidence>
<sequence length="152" mass="17083">MEAKDAVSAKLAKCYVTIEGNRYLLMQAKSFEANFKKNKKTVSILGKTGEGNKASGWSGSGKMVIYHNTELFNDLLERYKNTGEDIYFDVQVTNEDPTSAAGRNTKIYKNCNLDEGTLQSFDAAGEWLEQEVSFTFEDYEGPEKYKQLAGMQ</sequence>
<reference evidence="1 2" key="1">
    <citation type="submission" date="2015-11" db="EMBL/GenBank/DDBJ databases">
        <title>Butyribacter intestini gen. nov., sp. nov., a butyric acid-producing bacterium of the family Lachnospiraceae isolated from the human faeces.</title>
        <authorList>
            <person name="Zou Y."/>
            <person name="Xue W."/>
            <person name="Luo G."/>
            <person name="Lv M."/>
        </authorList>
    </citation>
    <scope>NUCLEOTIDE SEQUENCE [LARGE SCALE GENOMIC DNA]</scope>
    <source>
        <strain evidence="1 2">ACET-33324</strain>
    </source>
</reference>
<dbReference type="Pfam" id="PF09393">
    <property type="entry name" value="DUF2001"/>
    <property type="match status" value="1"/>
</dbReference>
<dbReference type="Proteomes" id="UP000054874">
    <property type="component" value="Unassembled WGS sequence"/>
</dbReference>
<keyword evidence="2" id="KW-1185">Reference proteome</keyword>
<evidence type="ECO:0000313" key="2">
    <source>
        <dbReference type="Proteomes" id="UP000054874"/>
    </source>
</evidence>
<gene>
    <name evidence="1" type="ORF">ASU35_06015</name>
</gene>
<dbReference type="InterPro" id="IPR038628">
    <property type="entry name" value="XkdM-like_sf"/>
</dbReference>
<dbReference type="STRING" id="290052.ASU35_06015"/>
<evidence type="ECO:0008006" key="3">
    <source>
        <dbReference type="Google" id="ProtNLM"/>
    </source>
</evidence>
<dbReference type="OrthoDB" id="1697482at2"/>
<dbReference type="AlphaFoldDB" id="A0A0V8QIE9"/>
<dbReference type="Gene3D" id="2.30.110.40">
    <property type="entry name" value="Phage tail tube protein"/>
    <property type="match status" value="1"/>
</dbReference>
<dbReference type="SUPFAM" id="SSF69279">
    <property type="entry name" value="Phage tail proteins"/>
    <property type="match status" value="1"/>
</dbReference>
<dbReference type="EMBL" id="LNAM01000024">
    <property type="protein sequence ID" value="KSV60341.1"/>
    <property type="molecule type" value="Genomic_DNA"/>
</dbReference>
<proteinExistence type="predicted"/>
<protein>
    <recommendedName>
        <fullName evidence="3">Phage portal protein</fullName>
    </recommendedName>
</protein>